<name>A0A7W7KM07_PSENT</name>
<evidence type="ECO:0000313" key="2">
    <source>
        <dbReference type="EMBL" id="MBB4865285.1"/>
    </source>
</evidence>
<keyword evidence="1" id="KW-0812">Transmembrane</keyword>
<sequence length="99" mass="10732">MRIKLNPKAFEQIGILLIGAAIGGTIAIAYTLSEVLRYATPEQLKGQLKSQAQMVYDFDQSFWICSGILAAAVLCLLVAPNSKKSHPANTDPDKAQNNQ</sequence>
<keyword evidence="1" id="KW-1133">Transmembrane helix</keyword>
<comment type="caution">
    <text evidence="2">The sequence shown here is derived from an EMBL/GenBank/DDBJ whole genome shotgun (WGS) entry which is preliminary data.</text>
</comment>
<feature type="transmembrane region" description="Helical" evidence="1">
    <location>
        <begin position="12"/>
        <end position="32"/>
    </location>
</feature>
<proteinExistence type="predicted"/>
<protein>
    <submittedName>
        <fullName evidence="2">Uncharacterized protein</fullName>
    </submittedName>
</protein>
<gene>
    <name evidence="2" type="ORF">HNP46_004166</name>
</gene>
<keyword evidence="1" id="KW-0472">Membrane</keyword>
<evidence type="ECO:0000313" key="3">
    <source>
        <dbReference type="Proteomes" id="UP000566995"/>
    </source>
</evidence>
<feature type="transmembrane region" description="Helical" evidence="1">
    <location>
        <begin position="61"/>
        <end position="79"/>
    </location>
</feature>
<evidence type="ECO:0000256" key="1">
    <source>
        <dbReference type="SAM" id="Phobius"/>
    </source>
</evidence>
<reference evidence="2 3" key="1">
    <citation type="submission" date="2020-08" db="EMBL/GenBank/DDBJ databases">
        <title>Functional genomics of gut bacteria from endangered species of beetles.</title>
        <authorList>
            <person name="Carlos-Shanley C."/>
        </authorList>
    </citation>
    <scope>NUCLEOTIDE SEQUENCE [LARGE SCALE GENOMIC DNA]</scope>
    <source>
        <strain evidence="2 3">S00179</strain>
    </source>
</reference>
<dbReference type="RefSeq" id="WP_184592600.1">
    <property type="nucleotide sequence ID" value="NZ_JACHLI010000018.1"/>
</dbReference>
<dbReference type="Proteomes" id="UP000566995">
    <property type="component" value="Unassembled WGS sequence"/>
</dbReference>
<accession>A0A7W7KM07</accession>
<organism evidence="2 3">
    <name type="scientific">Pseudomonas nitroreducens</name>
    <dbReference type="NCBI Taxonomy" id="46680"/>
    <lineage>
        <taxon>Bacteria</taxon>
        <taxon>Pseudomonadati</taxon>
        <taxon>Pseudomonadota</taxon>
        <taxon>Gammaproteobacteria</taxon>
        <taxon>Pseudomonadales</taxon>
        <taxon>Pseudomonadaceae</taxon>
        <taxon>Pseudomonas</taxon>
    </lineage>
</organism>
<dbReference type="EMBL" id="JACHLI010000018">
    <property type="protein sequence ID" value="MBB4865285.1"/>
    <property type="molecule type" value="Genomic_DNA"/>
</dbReference>
<dbReference type="AlphaFoldDB" id="A0A7W7KM07"/>